<dbReference type="InterPro" id="IPR036705">
    <property type="entry name" value="Ribosyl_crysJ1_sf"/>
</dbReference>
<dbReference type="Proteomes" id="UP000886785">
    <property type="component" value="Unassembled WGS sequence"/>
</dbReference>
<dbReference type="PANTHER" id="PTHR16222:SF24">
    <property type="entry name" value="ADP-RIBOSYLHYDROLASE ARH3"/>
    <property type="match status" value="1"/>
</dbReference>
<gene>
    <name evidence="4" type="ORF">IAA54_10930</name>
</gene>
<dbReference type="AlphaFoldDB" id="A0A9D1DSF8"/>
<dbReference type="InterPro" id="IPR005502">
    <property type="entry name" value="Ribosyl_crysJ1"/>
</dbReference>
<dbReference type="Gene3D" id="1.10.4080.10">
    <property type="entry name" value="ADP-ribosylation/Crystallin J1"/>
    <property type="match status" value="1"/>
</dbReference>
<dbReference type="PANTHER" id="PTHR16222">
    <property type="entry name" value="ADP-RIBOSYLGLYCOHYDROLASE"/>
    <property type="match status" value="1"/>
</dbReference>
<reference evidence="4" key="2">
    <citation type="journal article" date="2021" name="PeerJ">
        <title>Extensive microbial diversity within the chicken gut microbiome revealed by metagenomics and culture.</title>
        <authorList>
            <person name="Gilroy R."/>
            <person name="Ravi A."/>
            <person name="Getino M."/>
            <person name="Pursley I."/>
            <person name="Horton D.L."/>
            <person name="Alikhan N.F."/>
            <person name="Baker D."/>
            <person name="Gharbi K."/>
            <person name="Hall N."/>
            <person name="Watson M."/>
            <person name="Adriaenssens E.M."/>
            <person name="Foster-Nyarko E."/>
            <person name="Jarju S."/>
            <person name="Secka A."/>
            <person name="Antonio M."/>
            <person name="Oren A."/>
            <person name="Chaudhuri R.R."/>
            <person name="La Ragione R."/>
            <person name="Hildebrand F."/>
            <person name="Pallen M.J."/>
        </authorList>
    </citation>
    <scope>NUCLEOTIDE SEQUENCE</scope>
    <source>
        <strain evidence="4">ChiSjej1B19-7085</strain>
    </source>
</reference>
<comment type="caution">
    <text evidence="4">The sequence shown here is derived from an EMBL/GenBank/DDBJ whole genome shotgun (WGS) entry which is preliminary data.</text>
</comment>
<protein>
    <submittedName>
        <fullName evidence="4">ADP-ribosylglycohydrolase family protein</fullName>
    </submittedName>
</protein>
<feature type="binding site" evidence="3">
    <location>
        <position position="60"/>
    </location>
    <ligand>
        <name>Mg(2+)</name>
        <dbReference type="ChEBI" id="CHEBI:18420"/>
        <label>1</label>
    </ligand>
</feature>
<keyword evidence="3" id="KW-0460">Magnesium</keyword>
<feature type="binding site" evidence="3">
    <location>
        <position position="62"/>
    </location>
    <ligand>
        <name>Mg(2+)</name>
        <dbReference type="ChEBI" id="CHEBI:18420"/>
        <label>1</label>
    </ligand>
</feature>
<keyword evidence="2" id="KW-0378">Hydrolase</keyword>
<feature type="binding site" evidence="3">
    <location>
        <position position="61"/>
    </location>
    <ligand>
        <name>Mg(2+)</name>
        <dbReference type="ChEBI" id="CHEBI:18420"/>
        <label>1</label>
    </ligand>
</feature>
<dbReference type="GO" id="GO:0046872">
    <property type="term" value="F:metal ion binding"/>
    <property type="evidence" value="ECO:0007669"/>
    <property type="project" value="UniProtKB-KW"/>
</dbReference>
<evidence type="ECO:0000313" key="5">
    <source>
        <dbReference type="Proteomes" id="UP000886785"/>
    </source>
</evidence>
<accession>A0A9D1DSF8</accession>
<evidence type="ECO:0000256" key="2">
    <source>
        <dbReference type="ARBA" id="ARBA00022801"/>
    </source>
</evidence>
<reference evidence="4" key="1">
    <citation type="submission" date="2020-10" db="EMBL/GenBank/DDBJ databases">
        <authorList>
            <person name="Gilroy R."/>
        </authorList>
    </citation>
    <scope>NUCLEOTIDE SEQUENCE</scope>
    <source>
        <strain evidence="4">ChiSjej1B19-7085</strain>
    </source>
</reference>
<dbReference type="Pfam" id="PF03747">
    <property type="entry name" value="ADP_ribosyl_GH"/>
    <property type="match status" value="1"/>
</dbReference>
<organism evidence="4 5">
    <name type="scientific">Candidatus Gallacutalibacter pullicola</name>
    <dbReference type="NCBI Taxonomy" id="2840830"/>
    <lineage>
        <taxon>Bacteria</taxon>
        <taxon>Bacillati</taxon>
        <taxon>Bacillota</taxon>
        <taxon>Clostridia</taxon>
        <taxon>Eubacteriales</taxon>
        <taxon>Candidatus Gallacutalibacter</taxon>
    </lineage>
</organism>
<comment type="similarity">
    <text evidence="1">Belongs to the ADP-ribosylglycohydrolase family.</text>
</comment>
<name>A0A9D1DSF8_9FIRM</name>
<evidence type="ECO:0000313" key="4">
    <source>
        <dbReference type="EMBL" id="HIR58167.1"/>
    </source>
</evidence>
<dbReference type="SUPFAM" id="SSF101478">
    <property type="entry name" value="ADP-ribosylglycohydrolase"/>
    <property type="match status" value="1"/>
</dbReference>
<dbReference type="EMBL" id="DVHF01000140">
    <property type="protein sequence ID" value="HIR58167.1"/>
    <property type="molecule type" value="Genomic_DNA"/>
</dbReference>
<comment type="cofactor">
    <cofactor evidence="3">
        <name>Mg(2+)</name>
        <dbReference type="ChEBI" id="CHEBI:18420"/>
    </cofactor>
    <text evidence="3">Binds 2 magnesium ions per subunit.</text>
</comment>
<keyword evidence="3" id="KW-0479">Metal-binding</keyword>
<dbReference type="GO" id="GO:0016787">
    <property type="term" value="F:hydrolase activity"/>
    <property type="evidence" value="ECO:0007669"/>
    <property type="project" value="UniProtKB-KW"/>
</dbReference>
<dbReference type="InterPro" id="IPR050792">
    <property type="entry name" value="ADP-ribosylglycohydrolase"/>
</dbReference>
<evidence type="ECO:0000256" key="1">
    <source>
        <dbReference type="ARBA" id="ARBA00010702"/>
    </source>
</evidence>
<evidence type="ECO:0000256" key="3">
    <source>
        <dbReference type="PIRSR" id="PIRSR605502-1"/>
    </source>
</evidence>
<sequence>MIKQEFVSMQDKATGAILGFATGDALGVPAEFRSREELDAEPVRDMCGGGSHRQPAGTWSDDTSMVLCTMDSLMEKGIDYRVRCSALATGCGTRPIRRTTRCLT</sequence>
<proteinExistence type="inferred from homology"/>